<dbReference type="Proteomes" id="UP000297814">
    <property type="component" value="Unassembled WGS sequence"/>
</dbReference>
<comment type="caution">
    <text evidence="1">The sequence shown here is derived from an EMBL/GenBank/DDBJ whole genome shotgun (WGS) entry which is preliminary data.</text>
</comment>
<keyword evidence="2" id="KW-1185">Reference proteome</keyword>
<proteinExistence type="predicted"/>
<evidence type="ECO:0000313" key="2">
    <source>
        <dbReference type="Proteomes" id="UP000297814"/>
    </source>
</evidence>
<dbReference type="EMBL" id="PQXK01000304">
    <property type="protein sequence ID" value="TGO32589.1"/>
    <property type="molecule type" value="Genomic_DNA"/>
</dbReference>
<dbReference type="AlphaFoldDB" id="A0A4Z1GBW2"/>
<reference evidence="1 2" key="1">
    <citation type="submission" date="2017-12" db="EMBL/GenBank/DDBJ databases">
        <title>Comparative genomics of Botrytis spp.</title>
        <authorList>
            <person name="Valero-Jimenez C.A."/>
            <person name="Tapia P."/>
            <person name="Veloso J."/>
            <person name="Silva-Moreno E."/>
            <person name="Staats M."/>
            <person name="Valdes J.H."/>
            <person name="Van Kan J.A.L."/>
        </authorList>
    </citation>
    <scope>NUCLEOTIDE SEQUENCE [LARGE SCALE GENOMIC DNA]</scope>
    <source>
        <strain evidence="1 2">Bh0001</strain>
    </source>
</reference>
<protein>
    <submittedName>
        <fullName evidence="1">Uncharacterized protein</fullName>
    </submittedName>
</protein>
<gene>
    <name evidence="1" type="ORF">BHYA_0304g00070</name>
</gene>
<evidence type="ECO:0000313" key="1">
    <source>
        <dbReference type="EMBL" id="TGO32589.1"/>
    </source>
</evidence>
<accession>A0A4Z1GBW2</accession>
<name>A0A4Z1GBW2_9HELO</name>
<organism evidence="1 2">
    <name type="scientific">Botrytis hyacinthi</name>
    <dbReference type="NCBI Taxonomy" id="278943"/>
    <lineage>
        <taxon>Eukaryota</taxon>
        <taxon>Fungi</taxon>
        <taxon>Dikarya</taxon>
        <taxon>Ascomycota</taxon>
        <taxon>Pezizomycotina</taxon>
        <taxon>Leotiomycetes</taxon>
        <taxon>Helotiales</taxon>
        <taxon>Sclerotiniaceae</taxon>
        <taxon>Botrytis</taxon>
    </lineage>
</organism>
<sequence length="133" mass="14682">MGKRQFNQQGSFIVTKNNNSAEVLREGPARSAARSAAITAGPTKNTHFNHITFLQPRRHSAKRLRRRYKNSNYAVLHFHQSHSARTNGLAATQKIVKPAKAAAEMLYLNTSIYKVTSKTTIPAGAHDGVKPTT</sequence>